<protein>
    <recommendedName>
        <fullName evidence="3">N-acetyltransferase domain-containing protein</fullName>
    </recommendedName>
</protein>
<dbReference type="PROSITE" id="PS51186">
    <property type="entry name" value="GNAT"/>
    <property type="match status" value="1"/>
</dbReference>
<reference evidence="4 5" key="1">
    <citation type="journal article" date="2016" name="Environ. Microbiol.">
        <title>New Methyloceanibacter diversity from North Sea sediments includes methanotroph containing solely the soluble methane monooxygenase.</title>
        <authorList>
            <person name="Vekeman B."/>
            <person name="Kerckhof F.M."/>
            <person name="Cremers G."/>
            <person name="de Vos P."/>
            <person name="Vandamme P."/>
            <person name="Boon N."/>
            <person name="Op den Camp H.J."/>
            <person name="Heylen K."/>
        </authorList>
    </citation>
    <scope>NUCLEOTIDE SEQUENCE [LARGE SCALE GENOMIC DNA]</scope>
    <source>
        <strain evidence="4 5">R-67177</strain>
    </source>
</reference>
<dbReference type="InterPro" id="IPR000182">
    <property type="entry name" value="GNAT_dom"/>
</dbReference>
<keyword evidence="1" id="KW-0808">Transferase</keyword>
<feature type="domain" description="N-acetyltransferase" evidence="3">
    <location>
        <begin position="6"/>
        <end position="168"/>
    </location>
</feature>
<dbReference type="SUPFAM" id="SSF55729">
    <property type="entry name" value="Acyl-CoA N-acyltransferases (Nat)"/>
    <property type="match status" value="1"/>
</dbReference>
<evidence type="ECO:0000256" key="1">
    <source>
        <dbReference type="ARBA" id="ARBA00022679"/>
    </source>
</evidence>
<organism evidence="4 5">
    <name type="scientific">Methyloceanibacter marginalis</name>
    <dbReference type="NCBI Taxonomy" id="1774971"/>
    <lineage>
        <taxon>Bacteria</taxon>
        <taxon>Pseudomonadati</taxon>
        <taxon>Pseudomonadota</taxon>
        <taxon>Alphaproteobacteria</taxon>
        <taxon>Hyphomicrobiales</taxon>
        <taxon>Hyphomicrobiaceae</taxon>
        <taxon>Methyloceanibacter</taxon>
    </lineage>
</organism>
<evidence type="ECO:0000313" key="5">
    <source>
        <dbReference type="Proteomes" id="UP000095042"/>
    </source>
</evidence>
<evidence type="ECO:0000313" key="4">
    <source>
        <dbReference type="EMBL" id="ODS03012.1"/>
    </source>
</evidence>
<comment type="caution">
    <text evidence="4">The sequence shown here is derived from an EMBL/GenBank/DDBJ whole genome shotgun (WGS) entry which is preliminary data.</text>
</comment>
<gene>
    <name evidence="4" type="ORF">AUC71_12125</name>
</gene>
<sequence length="168" mass="18879">MSVDVAHIRPARPKDAPALASAYEDAWRGAYQGIIPHLSLERMLARRNLRWWQQSLHKRAPLLVLDFRGEAAGYVTFGRCRMSRTPYQGEIFELYLHPTYQGLGLGTKLFDGARLRLGEMRIKGLLVWALADNEAACGFYLRLGGKPIAEGAESFGDTTLRKIAFAWA</sequence>
<dbReference type="Gene3D" id="3.40.630.30">
    <property type="match status" value="1"/>
</dbReference>
<evidence type="ECO:0000256" key="2">
    <source>
        <dbReference type="ARBA" id="ARBA00023315"/>
    </source>
</evidence>
<dbReference type="InterPro" id="IPR016181">
    <property type="entry name" value="Acyl_CoA_acyltransferase"/>
</dbReference>
<accession>A0A1E3WBW3</accession>
<dbReference type="EMBL" id="LPWD01000184">
    <property type="protein sequence ID" value="ODS03012.1"/>
    <property type="molecule type" value="Genomic_DNA"/>
</dbReference>
<dbReference type="InterPro" id="IPR050832">
    <property type="entry name" value="Bact_Acetyltransf"/>
</dbReference>
<dbReference type="PANTHER" id="PTHR43877">
    <property type="entry name" value="AMINOALKYLPHOSPHONATE N-ACETYLTRANSFERASE-RELATED-RELATED"/>
    <property type="match status" value="1"/>
</dbReference>
<dbReference type="OrthoDB" id="9799154at2"/>
<dbReference type="Pfam" id="PF00583">
    <property type="entry name" value="Acetyltransf_1"/>
    <property type="match status" value="1"/>
</dbReference>
<name>A0A1E3WBW3_9HYPH</name>
<dbReference type="Proteomes" id="UP000095042">
    <property type="component" value="Unassembled WGS sequence"/>
</dbReference>
<proteinExistence type="predicted"/>
<keyword evidence="5" id="KW-1185">Reference proteome</keyword>
<dbReference type="GO" id="GO:0016747">
    <property type="term" value="F:acyltransferase activity, transferring groups other than amino-acyl groups"/>
    <property type="evidence" value="ECO:0007669"/>
    <property type="project" value="InterPro"/>
</dbReference>
<keyword evidence="2" id="KW-0012">Acyltransferase</keyword>
<dbReference type="RefSeq" id="WP_069623797.1">
    <property type="nucleotide sequence ID" value="NZ_LPWD01000184.1"/>
</dbReference>
<evidence type="ECO:0000259" key="3">
    <source>
        <dbReference type="PROSITE" id="PS51186"/>
    </source>
</evidence>
<dbReference type="AlphaFoldDB" id="A0A1E3WBW3"/>
<dbReference type="CDD" id="cd04301">
    <property type="entry name" value="NAT_SF"/>
    <property type="match status" value="1"/>
</dbReference>